<proteinExistence type="predicted"/>
<organism evidence="2 3">
    <name type="scientific">Gymnopilus junonius</name>
    <name type="common">Spectacular rustgill mushroom</name>
    <name type="synonym">Gymnopilus spectabilis subsp. junonius</name>
    <dbReference type="NCBI Taxonomy" id="109634"/>
    <lineage>
        <taxon>Eukaryota</taxon>
        <taxon>Fungi</taxon>
        <taxon>Dikarya</taxon>
        <taxon>Basidiomycota</taxon>
        <taxon>Agaricomycotina</taxon>
        <taxon>Agaricomycetes</taxon>
        <taxon>Agaricomycetidae</taxon>
        <taxon>Agaricales</taxon>
        <taxon>Agaricineae</taxon>
        <taxon>Hymenogastraceae</taxon>
        <taxon>Gymnopilus</taxon>
    </lineage>
</organism>
<gene>
    <name evidence="2" type="ORF">CPB84DRAFT_163056</name>
</gene>
<dbReference type="EMBL" id="JADNYJ010000011">
    <property type="protein sequence ID" value="KAF8908553.1"/>
    <property type="molecule type" value="Genomic_DNA"/>
</dbReference>
<dbReference type="Proteomes" id="UP000724874">
    <property type="component" value="Unassembled WGS sequence"/>
</dbReference>
<dbReference type="OrthoDB" id="2662290at2759"/>
<comment type="caution">
    <text evidence="2">The sequence shown here is derived from an EMBL/GenBank/DDBJ whole genome shotgun (WGS) entry which is preliminary data.</text>
</comment>
<evidence type="ECO:0000313" key="2">
    <source>
        <dbReference type="EMBL" id="KAF8908553.1"/>
    </source>
</evidence>
<evidence type="ECO:0000256" key="1">
    <source>
        <dbReference type="SAM" id="MobiDB-lite"/>
    </source>
</evidence>
<feature type="region of interest" description="Disordered" evidence="1">
    <location>
        <begin position="1"/>
        <end position="54"/>
    </location>
</feature>
<protein>
    <submittedName>
        <fullName evidence="2">Uncharacterized protein</fullName>
    </submittedName>
</protein>
<keyword evidence="3" id="KW-1185">Reference proteome</keyword>
<reference evidence="2" key="1">
    <citation type="submission" date="2020-11" db="EMBL/GenBank/DDBJ databases">
        <authorList>
            <consortium name="DOE Joint Genome Institute"/>
            <person name="Ahrendt S."/>
            <person name="Riley R."/>
            <person name="Andreopoulos W."/>
            <person name="LaButti K."/>
            <person name="Pangilinan J."/>
            <person name="Ruiz-duenas F.J."/>
            <person name="Barrasa J.M."/>
            <person name="Sanchez-Garcia M."/>
            <person name="Camarero S."/>
            <person name="Miyauchi S."/>
            <person name="Serrano A."/>
            <person name="Linde D."/>
            <person name="Babiker R."/>
            <person name="Drula E."/>
            <person name="Ayuso-Fernandez I."/>
            <person name="Pacheco R."/>
            <person name="Padilla G."/>
            <person name="Ferreira P."/>
            <person name="Barriuso J."/>
            <person name="Kellner H."/>
            <person name="Castanera R."/>
            <person name="Alfaro M."/>
            <person name="Ramirez L."/>
            <person name="Pisabarro A.G."/>
            <person name="Kuo A."/>
            <person name="Tritt A."/>
            <person name="Lipzen A."/>
            <person name="He G."/>
            <person name="Yan M."/>
            <person name="Ng V."/>
            <person name="Cullen D."/>
            <person name="Martin F."/>
            <person name="Rosso M.-N."/>
            <person name="Henrissat B."/>
            <person name="Hibbett D."/>
            <person name="Martinez A.T."/>
            <person name="Grigoriev I.V."/>
        </authorList>
    </citation>
    <scope>NUCLEOTIDE SEQUENCE</scope>
    <source>
        <strain evidence="2">AH 44721</strain>
    </source>
</reference>
<dbReference type="AlphaFoldDB" id="A0A9P5NXC0"/>
<evidence type="ECO:0000313" key="3">
    <source>
        <dbReference type="Proteomes" id="UP000724874"/>
    </source>
</evidence>
<name>A0A9P5NXC0_GYMJU</name>
<sequence length="497" mass="55201">MSQAQGLYSGTGRGQQMRGKEYGPGGMHYMSPNAKAPGRIDTNQHNTTSSSAGGMFSEASDITVSGGQFQAANNLHHYHISIGPSPLNHSEGPPSRTHSNEDSTHASSEPRTLPHPFAGKTEADQNFRPSAKKTSDIYYQHIGVQRRGSPLWIPEPNENLSIEYRRTGITIGDVGIITEFGAFDFLFNICHPRNHPINPPNLPADFATLNISPMDIHRYTEFGSGSYLSSSTIRKSEQTRGVSGLTFKTDASEGALLTMPVGSQSEDVVNIRHVRQFIAQHAEAWYMYALGVRGREAKNGDLRVVIGYDKTTAWGMATFSDATSQEGPCLLRFLSTEDSRSGTPYQTYFWEYSGTAQVRSGPDTSQVERLRGSDPSQEGISYQNQTLFVRTMNITLQQHLWKKLPIEAKEVTPIDRFNPHFRQSHGLKNLFPGNQYQHPFIPEDNTPVLESARFNALDVHPSKGINEKLLKVSFKILDITRGNSFIEGQPKRKDGNN</sequence>
<feature type="compositionally biased region" description="Polar residues" evidence="1">
    <location>
        <begin position="41"/>
        <end position="52"/>
    </location>
</feature>
<accession>A0A9P5NXC0</accession>
<feature type="region of interest" description="Disordered" evidence="1">
    <location>
        <begin position="80"/>
        <end position="132"/>
    </location>
</feature>